<reference evidence="1 2" key="1">
    <citation type="submission" date="2019-02" db="EMBL/GenBank/DDBJ databases">
        <title>The draft genome of Kosakonia quasisacchari strain WCHKQ120001.</title>
        <authorList>
            <person name="Wang C."/>
            <person name="Feng Y."/>
            <person name="Zong Z."/>
        </authorList>
    </citation>
    <scope>NUCLEOTIDE SEQUENCE [LARGE SCALE GENOMIC DNA]</scope>
    <source>
        <strain evidence="1 2">WCHKQ120001</strain>
    </source>
</reference>
<evidence type="ECO:0000313" key="2">
    <source>
        <dbReference type="Proteomes" id="UP000291793"/>
    </source>
</evidence>
<dbReference type="Proteomes" id="UP000291793">
    <property type="component" value="Unassembled WGS sequence"/>
</dbReference>
<dbReference type="RefSeq" id="WP_131409421.1">
    <property type="nucleotide sequence ID" value="NZ_SJOP01000008.1"/>
</dbReference>
<name>A0A4R0HFE8_9ENTR</name>
<comment type="caution">
    <text evidence="1">The sequence shown here is derived from an EMBL/GenBank/DDBJ whole genome shotgun (WGS) entry which is preliminary data.</text>
</comment>
<accession>A0A4R0HFE8</accession>
<dbReference type="AlphaFoldDB" id="A0A4R0HFE8"/>
<protein>
    <submittedName>
        <fullName evidence="1">Uncharacterized protein</fullName>
    </submittedName>
</protein>
<gene>
    <name evidence="1" type="ORF">E0L21_11075</name>
</gene>
<dbReference type="EMBL" id="SJOP01000008">
    <property type="protein sequence ID" value="TCC09341.1"/>
    <property type="molecule type" value="Genomic_DNA"/>
</dbReference>
<sequence length="110" mass="12493">MQYHLTRDKFAMDKNLHIEYQYTRNGLNKTGEFSTDGVTDITNDIISHVCRVEDIAAPTPIARTRRVSEHGEQAKALIEQHVGEVITYSINGEKHSNPLDLNAYIKSFFG</sequence>
<organism evidence="1 2">
    <name type="scientific">Kosakonia quasisacchari</name>
    <dbReference type="NCBI Taxonomy" id="2529380"/>
    <lineage>
        <taxon>Bacteria</taxon>
        <taxon>Pseudomonadati</taxon>
        <taxon>Pseudomonadota</taxon>
        <taxon>Gammaproteobacteria</taxon>
        <taxon>Enterobacterales</taxon>
        <taxon>Enterobacteriaceae</taxon>
        <taxon>Kosakonia</taxon>
    </lineage>
</organism>
<evidence type="ECO:0000313" key="1">
    <source>
        <dbReference type="EMBL" id="TCC09341.1"/>
    </source>
</evidence>
<proteinExistence type="predicted"/>
<keyword evidence="2" id="KW-1185">Reference proteome</keyword>